<protein>
    <recommendedName>
        <fullName evidence="5">DUF4878 domain-containing protein</fullName>
    </recommendedName>
</protein>
<reference evidence="3 4" key="1">
    <citation type="submission" date="2020-02" db="EMBL/GenBank/DDBJ databases">
        <title>Geodermatophilus sabuli CPCC 205279 I12A-02694.</title>
        <authorList>
            <person name="Jiang Z."/>
        </authorList>
    </citation>
    <scope>NUCLEOTIDE SEQUENCE [LARGE SCALE GENOMIC DNA]</scope>
    <source>
        <strain evidence="3 4">I12A-02694</strain>
    </source>
</reference>
<sequence>MSDTPGPYLYDDDPTPLHTGTPRSRQGLLLAILGGTVAVAVGMAVGLPLVKGSADEQARQVTGVFLDALGQDDLQTAHELLCEEQRADVAADQVAARYAPTGRGEVTATAAGEVDGDPVQRVTVTWTDGSTSVLTVVSEDGPRVCGTAPGA</sequence>
<keyword evidence="4" id="KW-1185">Reference proteome</keyword>
<keyword evidence="2" id="KW-0472">Membrane</keyword>
<dbReference type="EMBL" id="JAAGWF010000018">
    <property type="protein sequence ID" value="NEK59498.1"/>
    <property type="molecule type" value="Genomic_DNA"/>
</dbReference>
<keyword evidence="2" id="KW-1133">Transmembrane helix</keyword>
<evidence type="ECO:0000256" key="2">
    <source>
        <dbReference type="SAM" id="Phobius"/>
    </source>
</evidence>
<dbReference type="RefSeq" id="WP_163482869.1">
    <property type="nucleotide sequence ID" value="NZ_JAAGWF010000018.1"/>
</dbReference>
<feature type="region of interest" description="Disordered" evidence="1">
    <location>
        <begin position="1"/>
        <end position="22"/>
    </location>
</feature>
<dbReference type="AlphaFoldDB" id="A0A7K3W4B4"/>
<evidence type="ECO:0008006" key="5">
    <source>
        <dbReference type="Google" id="ProtNLM"/>
    </source>
</evidence>
<keyword evidence="2" id="KW-0812">Transmembrane</keyword>
<feature type="transmembrane region" description="Helical" evidence="2">
    <location>
        <begin position="28"/>
        <end position="50"/>
    </location>
</feature>
<name>A0A7K3W4B4_9ACTN</name>
<gene>
    <name evidence="3" type="ORF">GCU56_16700</name>
</gene>
<proteinExistence type="predicted"/>
<evidence type="ECO:0000256" key="1">
    <source>
        <dbReference type="SAM" id="MobiDB-lite"/>
    </source>
</evidence>
<comment type="caution">
    <text evidence="3">The sequence shown here is derived from an EMBL/GenBank/DDBJ whole genome shotgun (WGS) entry which is preliminary data.</text>
</comment>
<dbReference type="Proteomes" id="UP000470246">
    <property type="component" value="Unassembled WGS sequence"/>
</dbReference>
<evidence type="ECO:0000313" key="3">
    <source>
        <dbReference type="EMBL" id="NEK59498.1"/>
    </source>
</evidence>
<accession>A0A7K3W4B4</accession>
<organism evidence="3 4">
    <name type="scientific">Geodermatophilus sabuli</name>
    <dbReference type="NCBI Taxonomy" id="1564158"/>
    <lineage>
        <taxon>Bacteria</taxon>
        <taxon>Bacillati</taxon>
        <taxon>Actinomycetota</taxon>
        <taxon>Actinomycetes</taxon>
        <taxon>Geodermatophilales</taxon>
        <taxon>Geodermatophilaceae</taxon>
        <taxon>Geodermatophilus</taxon>
    </lineage>
</organism>
<evidence type="ECO:0000313" key="4">
    <source>
        <dbReference type="Proteomes" id="UP000470246"/>
    </source>
</evidence>